<reference evidence="11 12" key="1">
    <citation type="journal article" date="2018" name="Sci. Rep.">
        <title>A novel species of the marine cyanobacterium Acaryochloris with a unique pigment content and lifestyle.</title>
        <authorList>
            <person name="Partensky F."/>
            <person name="Six C."/>
            <person name="Ratin M."/>
            <person name="Garczarek L."/>
            <person name="Vaulot D."/>
            <person name="Probert I."/>
            <person name="Calteau A."/>
            <person name="Gourvil P."/>
            <person name="Marie D."/>
            <person name="Grebert T."/>
            <person name="Bouchier C."/>
            <person name="Le Panse S."/>
            <person name="Gachenot M."/>
            <person name="Rodriguez F."/>
            <person name="Garrido J.L."/>
        </authorList>
    </citation>
    <scope>NUCLEOTIDE SEQUENCE [LARGE SCALE GENOMIC DNA]</scope>
    <source>
        <strain evidence="11 12">RCC1774</strain>
    </source>
</reference>
<organism evidence="11 12">
    <name type="scientific">Acaryochloris thomasi RCC1774</name>
    <dbReference type="NCBI Taxonomy" id="1764569"/>
    <lineage>
        <taxon>Bacteria</taxon>
        <taxon>Bacillati</taxon>
        <taxon>Cyanobacteriota</taxon>
        <taxon>Cyanophyceae</taxon>
        <taxon>Acaryochloridales</taxon>
        <taxon>Acaryochloridaceae</taxon>
        <taxon>Acaryochloris</taxon>
        <taxon>Acaryochloris thomasi</taxon>
    </lineage>
</organism>
<dbReference type="EMBL" id="PQWO01000004">
    <property type="protein sequence ID" value="PZD73846.1"/>
    <property type="molecule type" value="Genomic_DNA"/>
</dbReference>
<comment type="function">
    <text evidence="8">mRNA decapping enzyme that specifically removes the nicotinamide adenine dinucleotide (NAD) cap from a subset of mRNAs by hydrolyzing the diphosphate linkage to produce nicotinamide mononucleotide (NMN) and 5' monophosphate mRNA. The NAD-cap is present at the 5'-end of some mRNAs and stabilizes RNA against 5'-processing. Has preference for mRNAs with a 5'-end purine. Catalyzes the hydrolysis of a broad range of dinucleotide pyrophosphates.</text>
</comment>
<feature type="binding site" evidence="8">
    <location>
        <position position="207"/>
    </location>
    <ligand>
        <name>a divalent metal cation</name>
        <dbReference type="ChEBI" id="CHEBI:60240"/>
        <label>1</label>
    </ligand>
</feature>
<dbReference type="RefSeq" id="WP_233501456.1">
    <property type="nucleotide sequence ID" value="NZ_CAWNWM010000004.1"/>
</dbReference>
<evidence type="ECO:0000256" key="7">
    <source>
        <dbReference type="ARBA" id="ARBA00023679"/>
    </source>
</evidence>
<dbReference type="GO" id="GO:0110153">
    <property type="term" value="F:RNA NAD-cap (NMN-forming) hydrolase activity"/>
    <property type="evidence" value="ECO:0007669"/>
    <property type="project" value="RHEA"/>
</dbReference>
<feature type="binding site" evidence="8">
    <location>
        <position position="203"/>
    </location>
    <ligand>
        <name>a divalent metal cation</name>
        <dbReference type="ChEBI" id="CHEBI:60240"/>
        <label>3</label>
    </ligand>
</feature>
<dbReference type="Gene3D" id="3.90.79.10">
    <property type="entry name" value="Nucleoside Triphosphate Pyrophosphohydrolase"/>
    <property type="match status" value="1"/>
</dbReference>
<dbReference type="InterPro" id="IPR015376">
    <property type="entry name" value="Znr_NADH_PPase"/>
</dbReference>
<comment type="catalytic activity">
    <reaction evidence="8">
        <text>NADH + H2O = reduced beta-nicotinamide D-ribonucleotide + AMP + 2 H(+)</text>
        <dbReference type="Rhea" id="RHEA:48868"/>
        <dbReference type="ChEBI" id="CHEBI:15377"/>
        <dbReference type="ChEBI" id="CHEBI:15378"/>
        <dbReference type="ChEBI" id="CHEBI:57945"/>
        <dbReference type="ChEBI" id="CHEBI:90832"/>
        <dbReference type="ChEBI" id="CHEBI:456215"/>
        <dbReference type="EC" id="3.6.1.22"/>
    </reaction>
</comment>
<name>A0A2W1JKX6_9CYAN</name>
<dbReference type="Proteomes" id="UP000248857">
    <property type="component" value="Unassembled WGS sequence"/>
</dbReference>
<keyword evidence="6 8" id="KW-0464">Manganese</keyword>
<proteinExistence type="inferred from homology"/>
<dbReference type="CDD" id="cd03429">
    <property type="entry name" value="NUDIX_NADH_pyrophosphatase_Nudt13"/>
    <property type="match status" value="1"/>
</dbReference>
<feature type="binding site" evidence="8">
    <location>
        <position position="148"/>
    </location>
    <ligand>
        <name>Zn(2+)</name>
        <dbReference type="ChEBI" id="CHEBI:29105"/>
    </ligand>
</feature>
<keyword evidence="8" id="KW-0862">Zinc</keyword>
<feature type="binding site" evidence="8">
    <location>
        <position position="127"/>
    </location>
    <ligand>
        <name>Zn(2+)</name>
        <dbReference type="ChEBI" id="CHEBI:29105"/>
    </ligand>
</feature>
<evidence type="ECO:0000256" key="2">
    <source>
        <dbReference type="ARBA" id="ARBA00022723"/>
    </source>
</evidence>
<feature type="binding site" evidence="8">
    <location>
        <position position="153"/>
    </location>
    <ligand>
        <name>substrate</name>
    </ligand>
</feature>
<comment type="similarity">
    <text evidence="1 8">Belongs to the Nudix hydrolase family. NudC subfamily.</text>
</comment>
<dbReference type="GO" id="GO:0008270">
    <property type="term" value="F:zinc ion binding"/>
    <property type="evidence" value="ECO:0007669"/>
    <property type="project" value="UniProtKB-UniRule"/>
</dbReference>
<feature type="binding site" evidence="8">
    <location>
        <position position="207"/>
    </location>
    <ligand>
        <name>a divalent metal cation</name>
        <dbReference type="ChEBI" id="CHEBI:60240"/>
        <label>3</label>
    </ligand>
</feature>
<comment type="catalytic activity">
    <reaction evidence="8">
        <text>NAD(+) + H2O = beta-nicotinamide D-ribonucleotide + AMP + 2 H(+)</text>
        <dbReference type="Rhea" id="RHEA:11800"/>
        <dbReference type="ChEBI" id="CHEBI:14649"/>
        <dbReference type="ChEBI" id="CHEBI:15377"/>
        <dbReference type="ChEBI" id="CHEBI:15378"/>
        <dbReference type="ChEBI" id="CHEBI:57540"/>
        <dbReference type="ChEBI" id="CHEBI:456215"/>
        <dbReference type="EC" id="3.6.1.22"/>
    </reaction>
</comment>
<dbReference type="GO" id="GO:0005829">
    <property type="term" value="C:cytosol"/>
    <property type="evidence" value="ECO:0007669"/>
    <property type="project" value="TreeGrafter"/>
</dbReference>
<feature type="binding site" evidence="8">
    <location>
        <begin position="221"/>
        <end position="228"/>
    </location>
    <ligand>
        <name>substrate</name>
    </ligand>
</feature>
<dbReference type="Pfam" id="PF09297">
    <property type="entry name" value="Zn_ribbon_NUD"/>
    <property type="match status" value="1"/>
</dbReference>
<dbReference type="Pfam" id="PF00293">
    <property type="entry name" value="NUDIX"/>
    <property type="match status" value="1"/>
</dbReference>
<dbReference type="GO" id="GO:0030145">
    <property type="term" value="F:manganese ion binding"/>
    <property type="evidence" value="ECO:0007669"/>
    <property type="project" value="UniProtKB-UniRule"/>
</dbReference>
<dbReference type="EC" id="3.6.1.22" evidence="8"/>
<comment type="subunit">
    <text evidence="8">Homodimer.</text>
</comment>
<dbReference type="InterPro" id="IPR022925">
    <property type="entry name" value="RNA_Hydrolase_NudC"/>
</dbReference>
<evidence type="ECO:0000256" key="5">
    <source>
        <dbReference type="ARBA" id="ARBA00023027"/>
    </source>
</evidence>
<dbReference type="InterPro" id="IPR050241">
    <property type="entry name" value="NAD-cap_RNA_hydrolase_NudC"/>
</dbReference>
<dbReference type="GO" id="GO:0035529">
    <property type="term" value="F:NADH pyrophosphatase activity"/>
    <property type="evidence" value="ECO:0007669"/>
    <property type="project" value="TreeGrafter"/>
</dbReference>
<dbReference type="InterPro" id="IPR049734">
    <property type="entry name" value="NudC-like_C"/>
</dbReference>
<evidence type="ECO:0000256" key="8">
    <source>
        <dbReference type="HAMAP-Rule" id="MF_00297"/>
    </source>
</evidence>
<keyword evidence="2 8" id="KW-0479">Metal-binding</keyword>
<keyword evidence="12" id="KW-1185">Reference proteome</keyword>
<dbReference type="AlphaFoldDB" id="A0A2W1JKX6"/>
<keyword evidence="5 8" id="KW-0520">NAD</keyword>
<dbReference type="PROSITE" id="PS51462">
    <property type="entry name" value="NUDIX"/>
    <property type="match status" value="1"/>
</dbReference>
<feature type="region of interest" description="Disordered" evidence="9">
    <location>
        <begin position="1"/>
        <end position="22"/>
    </location>
</feature>
<comment type="caution">
    <text evidence="11">The sequence shown here is derived from an EMBL/GenBank/DDBJ whole genome shotgun (WGS) entry which is preliminary data.</text>
</comment>
<feature type="short sequence motif" description="Nudix box" evidence="8">
    <location>
        <begin position="188"/>
        <end position="209"/>
    </location>
</feature>
<comment type="caution">
    <text evidence="8">Lacks conserved residue(s) required for the propagation of feature annotation.</text>
</comment>
<dbReference type="GO" id="GO:0019677">
    <property type="term" value="P:NAD+ catabolic process"/>
    <property type="evidence" value="ECO:0007669"/>
    <property type="project" value="TreeGrafter"/>
</dbReference>
<feature type="binding site" evidence="8">
    <location>
        <position position="248"/>
    </location>
    <ligand>
        <name>a divalent metal cation</name>
        <dbReference type="ChEBI" id="CHEBI:60240"/>
        <label>1</label>
    </ligand>
</feature>
<dbReference type="PANTHER" id="PTHR42904:SF6">
    <property type="entry name" value="NAD-CAPPED RNA HYDROLASE NUDT12"/>
    <property type="match status" value="1"/>
</dbReference>
<evidence type="ECO:0000256" key="1">
    <source>
        <dbReference type="ARBA" id="ARBA00009595"/>
    </source>
</evidence>
<dbReference type="InterPro" id="IPR020476">
    <property type="entry name" value="Nudix_hydrolase"/>
</dbReference>
<feature type="binding site" evidence="8">
    <location>
        <position position="130"/>
    </location>
    <ligand>
        <name>Zn(2+)</name>
        <dbReference type="ChEBI" id="CHEBI:29105"/>
    </ligand>
</feature>
<feature type="binding site" evidence="8">
    <location>
        <position position="187"/>
    </location>
    <ligand>
        <name>a divalent metal cation</name>
        <dbReference type="ChEBI" id="CHEBI:60240"/>
        <label>1</label>
    </ligand>
</feature>
<feature type="domain" description="Nudix hydrolase" evidence="10">
    <location>
        <begin position="154"/>
        <end position="278"/>
    </location>
</feature>
<comment type="cofactor">
    <cofactor evidence="8">
        <name>Mg(2+)</name>
        <dbReference type="ChEBI" id="CHEBI:18420"/>
    </cofactor>
    <cofactor evidence="8">
        <name>Mn(2+)</name>
        <dbReference type="ChEBI" id="CHEBI:29035"/>
    </cofactor>
    <text evidence="8">Divalent metal cations. Mg(2+) or Mn(2+).</text>
</comment>
<evidence type="ECO:0000256" key="9">
    <source>
        <dbReference type="SAM" id="MobiDB-lite"/>
    </source>
</evidence>
<dbReference type="InterPro" id="IPR015375">
    <property type="entry name" value="NADH_PPase-like_N"/>
</dbReference>
<feature type="binding site" evidence="8">
    <location>
        <position position="97"/>
    </location>
    <ligand>
        <name>substrate</name>
    </ligand>
</feature>
<dbReference type="GO" id="GO:0006742">
    <property type="term" value="P:NADP+ catabolic process"/>
    <property type="evidence" value="ECO:0007669"/>
    <property type="project" value="TreeGrafter"/>
</dbReference>
<evidence type="ECO:0000256" key="4">
    <source>
        <dbReference type="ARBA" id="ARBA00022842"/>
    </source>
</evidence>
<dbReference type="HAMAP" id="MF_00297">
    <property type="entry name" value="Nudix_NudC"/>
    <property type="match status" value="1"/>
</dbReference>
<feature type="binding site" evidence="8">
    <location>
        <position position="140"/>
    </location>
    <ligand>
        <name>substrate</name>
    </ligand>
</feature>
<dbReference type="Pfam" id="PF09296">
    <property type="entry name" value="NUDIX-like"/>
    <property type="match status" value="1"/>
</dbReference>
<dbReference type="InterPro" id="IPR015797">
    <property type="entry name" value="NUDIX_hydrolase-like_dom_sf"/>
</dbReference>
<dbReference type="PROSITE" id="PS00893">
    <property type="entry name" value="NUDIX_BOX"/>
    <property type="match status" value="1"/>
</dbReference>
<feature type="binding site" evidence="8">
    <location>
        <position position="203"/>
    </location>
    <ligand>
        <name>a divalent metal cation</name>
        <dbReference type="ChEBI" id="CHEBI:60240"/>
        <label>2</label>
    </ligand>
</feature>
<protein>
    <recommendedName>
        <fullName evidence="8">NAD-capped RNA hydrolase NudC</fullName>
        <shortName evidence="8">DeNADding enzyme NudC</shortName>
        <ecNumber evidence="8">3.6.1.-</ecNumber>
    </recommendedName>
    <alternativeName>
        <fullName evidence="8">NADH pyrophosphatase</fullName>
        <ecNumber evidence="8">3.6.1.22</ecNumber>
    </alternativeName>
</protein>
<dbReference type="GO" id="GO:0000287">
    <property type="term" value="F:magnesium ion binding"/>
    <property type="evidence" value="ECO:0007669"/>
    <property type="project" value="UniProtKB-UniRule"/>
</dbReference>
<comment type="cofactor">
    <cofactor evidence="8">
        <name>Zn(2+)</name>
        <dbReference type="ChEBI" id="CHEBI:29105"/>
    </cofactor>
    <text evidence="8">Binds 1 zinc ion per subunit.</text>
</comment>
<dbReference type="GO" id="GO:0000210">
    <property type="term" value="F:NAD+ diphosphatase activity"/>
    <property type="evidence" value="ECO:0007669"/>
    <property type="project" value="UniProtKB-UniRule"/>
</dbReference>
<dbReference type="InterPro" id="IPR000086">
    <property type="entry name" value="NUDIX_hydrolase_dom"/>
</dbReference>
<dbReference type="Gene3D" id="3.90.79.20">
    <property type="match status" value="1"/>
</dbReference>
<feature type="binding site" evidence="8">
    <location>
        <position position="145"/>
    </location>
    <ligand>
        <name>Zn(2+)</name>
        <dbReference type="ChEBI" id="CHEBI:29105"/>
    </ligand>
</feature>
<keyword evidence="4 8" id="KW-0460">Magnesium</keyword>
<keyword evidence="3 8" id="KW-0378">Hydrolase</keyword>
<evidence type="ECO:0000313" key="12">
    <source>
        <dbReference type="Proteomes" id="UP000248857"/>
    </source>
</evidence>
<evidence type="ECO:0000256" key="6">
    <source>
        <dbReference type="ARBA" id="ARBA00023211"/>
    </source>
</evidence>
<evidence type="ECO:0000256" key="3">
    <source>
        <dbReference type="ARBA" id="ARBA00022801"/>
    </source>
</evidence>
<comment type="catalytic activity">
    <reaction evidence="7">
        <text>a 5'-end NAD(+)-phospho-ribonucleoside in mRNA + H2O = a 5'-end phospho-adenosine-phospho-ribonucleoside in mRNA + beta-nicotinamide D-ribonucleotide + 2 H(+)</text>
        <dbReference type="Rhea" id="RHEA:60876"/>
        <dbReference type="Rhea" id="RHEA-COMP:15698"/>
        <dbReference type="Rhea" id="RHEA-COMP:15719"/>
        <dbReference type="ChEBI" id="CHEBI:14649"/>
        <dbReference type="ChEBI" id="CHEBI:15377"/>
        <dbReference type="ChEBI" id="CHEBI:15378"/>
        <dbReference type="ChEBI" id="CHEBI:144029"/>
        <dbReference type="ChEBI" id="CHEBI:144051"/>
    </reaction>
    <physiologicalReaction direction="left-to-right" evidence="7">
        <dbReference type="Rhea" id="RHEA:60877"/>
    </physiologicalReaction>
</comment>
<feature type="binding site" evidence="8">
    <location>
        <position position="270"/>
    </location>
    <ligand>
        <name>substrate</name>
    </ligand>
</feature>
<dbReference type="InterPro" id="IPR020084">
    <property type="entry name" value="NUDIX_hydrolase_CS"/>
</dbReference>
<feature type="binding site" evidence="8">
    <location>
        <position position="248"/>
    </location>
    <ligand>
        <name>a divalent metal cation</name>
        <dbReference type="ChEBI" id="CHEBI:60240"/>
        <label>3</label>
    </ligand>
</feature>
<gene>
    <name evidence="11" type="primary">nudC_1</name>
    <name evidence="8" type="synonym">nudC</name>
    <name evidence="11" type="ORF">C1752_01583</name>
</gene>
<dbReference type="NCBIfam" id="NF001299">
    <property type="entry name" value="PRK00241.1"/>
    <property type="match status" value="1"/>
</dbReference>
<dbReference type="PRINTS" id="PR00502">
    <property type="entry name" value="NUDIXFAMILY"/>
</dbReference>
<dbReference type="SUPFAM" id="SSF55811">
    <property type="entry name" value="Nudix"/>
    <property type="match status" value="2"/>
</dbReference>
<dbReference type="EC" id="3.6.1.-" evidence="8"/>
<evidence type="ECO:0000313" key="11">
    <source>
        <dbReference type="EMBL" id="PZD73846.1"/>
    </source>
</evidence>
<accession>A0A2W1JKX6</accession>
<sequence length="282" mass="31293">MDPAGPINPAVMPSTFVPGVESPQDRSESALWFAFMGRELLLQTQGESVVLPTGSALPELTPVRTQFLGELDGRPCYSAELALEGKLPEGMKVEGLRRLYGVLSDEAFAIAGRAYQIIEWDRTHQYCGHCATPTTQQPHERTKRCPKCSLVFYPRLSPAVIMLIARGPALLLARAHRFPAGRYSILAGFVEPGESLEETVIREVREEVGIEIKDIRYFGSQPWPFPNSLMIGFTATYVSGEITPEPAEIADAAWFTKRNLPDIPSKASIARRMIDWFVSLDL</sequence>
<evidence type="ECO:0000259" key="10">
    <source>
        <dbReference type="PROSITE" id="PS51462"/>
    </source>
</evidence>
<dbReference type="PANTHER" id="PTHR42904">
    <property type="entry name" value="NUDIX HYDROLASE, NUDC SUBFAMILY"/>
    <property type="match status" value="1"/>
</dbReference>